<protein>
    <recommendedName>
        <fullName evidence="6">O-antigen ligase-related domain-containing protein</fullName>
    </recommendedName>
</protein>
<feature type="domain" description="O-antigen ligase-related" evidence="6">
    <location>
        <begin position="231"/>
        <end position="372"/>
    </location>
</feature>
<feature type="transmembrane region" description="Helical" evidence="5">
    <location>
        <begin position="400"/>
        <end position="430"/>
    </location>
</feature>
<sequence length="473" mass="53184">MLYLLAVMGLALILYFFRAAVLLLPVWTTLTPKALLLVDTPSIPAISLYKFYCLALIGSYFLRVMCHKKRKVYKKPFSRAFVALLVPSIISVMLNITSNNAGILTLTAFFIEVIMPTTIFCHYLSQAPLDKLHSLVKKYIVFYCALATYGTICYLIGHNPYIEFIQSTNHTDRILAQTYEETLRGARAQGTISHPITYGALLVITLLTYLTIKLNKRRFAIADYVKIATVTAIILSGILFTNSRSPLILFIVPIVIFATMQGFVKAFKSALGITLVFVIAFSASEVVRDKTYSVINIFNPEVGEDMKGSDLAMRGGQLNVATRYFFESPIWGMGLDATRNIISSGKEPDLYNSESIIFRLLIDQGALGILSYTLFFIVLYRKTTHHISNIASKRMYLGTIIGYIIFIISTGFVDTLQNTIFMLCITYYIFRADRIVTRLNFAAQTTQLDKSQEKQLDPLPTYTNSDAWIGARP</sequence>
<organism evidence="7 8">
    <name type="scientific">Pseudomonas jessenii</name>
    <dbReference type="NCBI Taxonomy" id="77298"/>
    <lineage>
        <taxon>Bacteria</taxon>
        <taxon>Pseudomonadati</taxon>
        <taxon>Pseudomonadota</taxon>
        <taxon>Gammaproteobacteria</taxon>
        <taxon>Pseudomonadales</taxon>
        <taxon>Pseudomonadaceae</taxon>
        <taxon>Pseudomonas</taxon>
    </lineage>
</organism>
<dbReference type="GO" id="GO:0016020">
    <property type="term" value="C:membrane"/>
    <property type="evidence" value="ECO:0007669"/>
    <property type="project" value="UniProtKB-SubCell"/>
</dbReference>
<evidence type="ECO:0000259" key="6">
    <source>
        <dbReference type="Pfam" id="PF04932"/>
    </source>
</evidence>
<evidence type="ECO:0000313" key="7">
    <source>
        <dbReference type="EMBL" id="PYY72556.1"/>
    </source>
</evidence>
<comment type="subcellular location">
    <subcellularLocation>
        <location evidence="1">Membrane</location>
        <topology evidence="1">Multi-pass membrane protein</topology>
    </subcellularLocation>
</comment>
<evidence type="ECO:0000313" key="8">
    <source>
        <dbReference type="Proteomes" id="UP000247437"/>
    </source>
</evidence>
<dbReference type="PANTHER" id="PTHR37422:SF13">
    <property type="entry name" value="LIPOPOLYSACCHARIDE BIOSYNTHESIS PROTEIN PA4999-RELATED"/>
    <property type="match status" value="1"/>
</dbReference>
<keyword evidence="2 5" id="KW-0812">Transmembrane</keyword>
<dbReference type="InterPro" id="IPR007016">
    <property type="entry name" value="O-antigen_ligase-rel_domated"/>
</dbReference>
<feature type="transmembrane region" description="Helical" evidence="5">
    <location>
        <begin position="77"/>
        <end position="96"/>
    </location>
</feature>
<dbReference type="AlphaFoldDB" id="A0A2W0EXJ4"/>
<dbReference type="OrthoDB" id="6059081at2"/>
<accession>A0A2W0EXJ4</accession>
<feature type="transmembrane region" description="Helical" evidence="5">
    <location>
        <begin position="192"/>
        <end position="212"/>
    </location>
</feature>
<evidence type="ECO:0000256" key="1">
    <source>
        <dbReference type="ARBA" id="ARBA00004141"/>
    </source>
</evidence>
<evidence type="ECO:0000256" key="2">
    <source>
        <dbReference type="ARBA" id="ARBA00022692"/>
    </source>
</evidence>
<dbReference type="Proteomes" id="UP000247437">
    <property type="component" value="Unassembled WGS sequence"/>
</dbReference>
<reference evidence="7 8" key="1">
    <citation type="journal article" date="2018" name="Appl. Microbiol. Biotechnol.">
        <title>Characterization of the caprolactam degradation pathway in Pseudomonas jessenii using mass spectrometry-based proteomics.</title>
        <authorList>
            <person name="Otzen M."/>
            <person name="Palacio C."/>
            <person name="Janssen D.B."/>
        </authorList>
    </citation>
    <scope>NUCLEOTIDE SEQUENCE [LARGE SCALE GENOMIC DNA]</scope>
    <source>
        <strain evidence="7 8">GO3</strain>
    </source>
</reference>
<keyword evidence="3 5" id="KW-1133">Transmembrane helix</keyword>
<dbReference type="EMBL" id="PDLL01000002">
    <property type="protein sequence ID" value="PYY72556.1"/>
    <property type="molecule type" value="Genomic_DNA"/>
</dbReference>
<evidence type="ECO:0000256" key="3">
    <source>
        <dbReference type="ARBA" id="ARBA00022989"/>
    </source>
</evidence>
<feature type="transmembrane region" description="Helical" evidence="5">
    <location>
        <begin position="271"/>
        <end position="287"/>
    </location>
</feature>
<dbReference type="InterPro" id="IPR051533">
    <property type="entry name" value="WaaL-like"/>
</dbReference>
<feature type="transmembrane region" description="Helical" evidence="5">
    <location>
        <begin position="247"/>
        <end position="264"/>
    </location>
</feature>
<comment type="caution">
    <text evidence="7">The sequence shown here is derived from an EMBL/GenBank/DDBJ whole genome shotgun (WGS) entry which is preliminary data.</text>
</comment>
<evidence type="ECO:0000256" key="5">
    <source>
        <dbReference type="SAM" id="Phobius"/>
    </source>
</evidence>
<proteinExistence type="predicted"/>
<feature type="transmembrane region" description="Helical" evidence="5">
    <location>
        <begin position="136"/>
        <end position="157"/>
    </location>
</feature>
<feature type="transmembrane region" description="Helical" evidence="5">
    <location>
        <begin position="356"/>
        <end position="380"/>
    </location>
</feature>
<name>A0A2W0EXJ4_PSEJE</name>
<dbReference type="PANTHER" id="PTHR37422">
    <property type="entry name" value="TEICHURONIC ACID BIOSYNTHESIS PROTEIN TUAE"/>
    <property type="match status" value="1"/>
</dbReference>
<gene>
    <name evidence="7" type="ORF">CRX42_00570</name>
</gene>
<feature type="transmembrane region" description="Helical" evidence="5">
    <location>
        <begin position="102"/>
        <end position="124"/>
    </location>
</feature>
<feature type="transmembrane region" description="Helical" evidence="5">
    <location>
        <begin position="224"/>
        <end position="241"/>
    </location>
</feature>
<evidence type="ECO:0000256" key="4">
    <source>
        <dbReference type="ARBA" id="ARBA00023136"/>
    </source>
</evidence>
<feature type="transmembrane region" description="Helical" evidence="5">
    <location>
        <begin position="43"/>
        <end position="65"/>
    </location>
</feature>
<dbReference type="Pfam" id="PF04932">
    <property type="entry name" value="Wzy_C"/>
    <property type="match status" value="1"/>
</dbReference>
<keyword evidence="4 5" id="KW-0472">Membrane</keyword>